<name>A0A1I2M791_9EURY</name>
<dbReference type="InterPro" id="IPR024747">
    <property type="entry name" value="Pyridox_Oxase-rel"/>
</dbReference>
<dbReference type="AlphaFoldDB" id="A0A1I2M791"/>
<dbReference type="Proteomes" id="UP000198876">
    <property type="component" value="Unassembled WGS sequence"/>
</dbReference>
<accession>A0A1I2M791</accession>
<protein>
    <submittedName>
        <fullName evidence="1">Pyridoxamine 5'-phosphate oxidase</fullName>
    </submittedName>
</protein>
<proteinExistence type="predicted"/>
<dbReference type="EMBL" id="FOOQ01000001">
    <property type="protein sequence ID" value="SFF86750.1"/>
    <property type="molecule type" value="Genomic_DNA"/>
</dbReference>
<reference evidence="2" key="1">
    <citation type="submission" date="2016-10" db="EMBL/GenBank/DDBJ databases">
        <authorList>
            <person name="Varghese N."/>
            <person name="Submissions S."/>
        </authorList>
    </citation>
    <scope>NUCLEOTIDE SEQUENCE [LARGE SCALE GENOMIC DNA]</scope>
    <source>
        <strain evidence="2">CGMCC 1.7739</strain>
    </source>
</reference>
<dbReference type="RefSeq" id="WP_177213265.1">
    <property type="nucleotide sequence ID" value="NZ_FOOQ01000001.1"/>
</dbReference>
<sequence length="149" mass="16846">MTTNEFAHVRGTEMTTEEVDEFLRERGIGVLSLAAGDDAYGVPLSFGYDGDRLYFIYLRTAETSEKERFTEQTKRASFTAFEVSGKHRWRSVVVQGEIRRVTDDEWDALVAAMDDNAWFPSAFSEAEPMQDLVGWTLEKASATGRRGDD</sequence>
<organism evidence="1 2">
    <name type="scientific">Halopelagius inordinatus</name>
    <dbReference type="NCBI Taxonomy" id="553467"/>
    <lineage>
        <taxon>Archaea</taxon>
        <taxon>Methanobacteriati</taxon>
        <taxon>Methanobacteriota</taxon>
        <taxon>Stenosarchaea group</taxon>
        <taxon>Halobacteria</taxon>
        <taxon>Halobacteriales</taxon>
        <taxon>Haloferacaceae</taxon>
    </lineage>
</organism>
<dbReference type="InterPro" id="IPR012349">
    <property type="entry name" value="Split_barrel_FMN-bd"/>
</dbReference>
<dbReference type="Gene3D" id="2.30.110.10">
    <property type="entry name" value="Electron Transport, Fmn-binding Protein, Chain A"/>
    <property type="match status" value="1"/>
</dbReference>
<evidence type="ECO:0000313" key="1">
    <source>
        <dbReference type="EMBL" id="SFF86750.1"/>
    </source>
</evidence>
<dbReference type="Pfam" id="PF12900">
    <property type="entry name" value="Pyridox_ox_2"/>
    <property type="match status" value="1"/>
</dbReference>
<keyword evidence="2" id="KW-1185">Reference proteome</keyword>
<gene>
    <name evidence="1" type="ORF">SAMN04488063_0584</name>
</gene>
<evidence type="ECO:0000313" key="2">
    <source>
        <dbReference type="Proteomes" id="UP000198876"/>
    </source>
</evidence>
<dbReference type="SUPFAM" id="SSF50475">
    <property type="entry name" value="FMN-binding split barrel"/>
    <property type="match status" value="1"/>
</dbReference>